<dbReference type="EMBL" id="PCVY01000076">
    <property type="protein sequence ID" value="PIQ85005.1"/>
    <property type="molecule type" value="Genomic_DNA"/>
</dbReference>
<organism evidence="4 5">
    <name type="scientific">Candidatus Abzuiibacterium crystallinum</name>
    <dbReference type="NCBI Taxonomy" id="1974748"/>
    <lineage>
        <taxon>Bacteria</taxon>
        <taxon>Pseudomonadati</taxon>
        <taxon>Candidatus Omnitrophota</taxon>
        <taxon>Candidatus Abzuiibacterium</taxon>
    </lineage>
</organism>
<dbReference type="PANTHER" id="PTHR10625">
    <property type="entry name" value="HISTONE DEACETYLASE HDAC1-RELATED"/>
    <property type="match status" value="1"/>
</dbReference>
<dbReference type="PRINTS" id="PR01270">
    <property type="entry name" value="HDASUPER"/>
</dbReference>
<accession>A0A2H0LND4</accession>
<dbReference type="Proteomes" id="UP000230859">
    <property type="component" value="Unassembled WGS sequence"/>
</dbReference>
<dbReference type="InterPro" id="IPR037138">
    <property type="entry name" value="His_deacetylse_dom_sf"/>
</dbReference>
<comment type="caution">
    <text evidence="4">The sequence shown here is derived from an EMBL/GenBank/DDBJ whole genome shotgun (WGS) entry which is preliminary data.</text>
</comment>
<feature type="compositionally biased region" description="Basic and acidic residues" evidence="2">
    <location>
        <begin position="10"/>
        <end position="24"/>
    </location>
</feature>
<dbReference type="InterPro" id="IPR000286">
    <property type="entry name" value="HDACs"/>
</dbReference>
<evidence type="ECO:0000256" key="1">
    <source>
        <dbReference type="ARBA" id="ARBA00005947"/>
    </source>
</evidence>
<dbReference type="AlphaFoldDB" id="A0A2H0LND4"/>
<dbReference type="PANTHER" id="PTHR10625:SF10">
    <property type="entry name" value="HISTONE DEACETYLASE HDAC1"/>
    <property type="match status" value="1"/>
</dbReference>
<evidence type="ECO:0000313" key="5">
    <source>
        <dbReference type="Proteomes" id="UP000230859"/>
    </source>
</evidence>
<name>A0A2H0LND4_9BACT</name>
<evidence type="ECO:0000256" key="2">
    <source>
        <dbReference type="SAM" id="MobiDB-lite"/>
    </source>
</evidence>
<gene>
    <name evidence="4" type="ORF">COV74_10420</name>
</gene>
<evidence type="ECO:0000259" key="3">
    <source>
        <dbReference type="Pfam" id="PF00850"/>
    </source>
</evidence>
<proteinExistence type="inferred from homology"/>
<dbReference type="SUPFAM" id="SSF52768">
    <property type="entry name" value="Arginase/deacetylase"/>
    <property type="match status" value="1"/>
</dbReference>
<dbReference type="Gene3D" id="3.40.800.20">
    <property type="entry name" value="Histone deacetylase domain"/>
    <property type="match status" value="1"/>
</dbReference>
<dbReference type="GO" id="GO:0040029">
    <property type="term" value="P:epigenetic regulation of gene expression"/>
    <property type="evidence" value="ECO:0007669"/>
    <property type="project" value="TreeGrafter"/>
</dbReference>
<dbReference type="InterPro" id="IPR023801">
    <property type="entry name" value="His_deacetylse_dom"/>
</dbReference>
<dbReference type="GO" id="GO:0004407">
    <property type="term" value="F:histone deacetylase activity"/>
    <property type="evidence" value="ECO:0007669"/>
    <property type="project" value="TreeGrafter"/>
</dbReference>
<reference evidence="4 5" key="1">
    <citation type="submission" date="2017-09" db="EMBL/GenBank/DDBJ databases">
        <title>Depth-based differentiation of microbial function through sediment-hosted aquifers and enrichment of novel symbionts in the deep terrestrial subsurface.</title>
        <authorList>
            <person name="Probst A.J."/>
            <person name="Ladd B."/>
            <person name="Jarett J.K."/>
            <person name="Geller-Mcgrath D.E."/>
            <person name="Sieber C.M."/>
            <person name="Emerson J.B."/>
            <person name="Anantharaman K."/>
            <person name="Thomas B.C."/>
            <person name="Malmstrom R."/>
            <person name="Stieglmeier M."/>
            <person name="Klingl A."/>
            <person name="Woyke T."/>
            <person name="Ryan C.M."/>
            <person name="Banfield J.F."/>
        </authorList>
    </citation>
    <scope>NUCLEOTIDE SEQUENCE [LARGE SCALE GENOMIC DNA]</scope>
    <source>
        <strain evidence="4">CG11_big_fil_rev_8_21_14_0_20_45_26</strain>
    </source>
</reference>
<comment type="similarity">
    <text evidence="1">Belongs to the histone deacetylase family.</text>
</comment>
<dbReference type="Pfam" id="PF00850">
    <property type="entry name" value="Hist_deacetyl"/>
    <property type="match status" value="1"/>
</dbReference>
<sequence length="317" mass="35189">MKTGLMYDSRFLKHDPGETHPESPSRLEVSYRHLENLPWFSSLSLFSPRAAEEEWIATVHSPDYIHHVKTICASGQTLLDTPDVGISRDSFEIAKLAVGGAFGLADQMMAEKIQNGFALLRPPGHHAENGMAMGFCIFNTIAVLARYLQKKHHLDKVLILDWDAHHGNGTQHTFEEDPSVFYMSLHQFPFYPGTGDERETGIGRGKGSTLNCPMRARSGDDDYQTVFREKILPAVDAFKPDAILISAGFDAHRFDPLANLYLSTNFFGWMSERMVEAAERHAKGRLISILEGGYNLGVLPQCIAKHIGALSGHVAPA</sequence>
<feature type="domain" description="Histone deacetylase" evidence="3">
    <location>
        <begin position="20"/>
        <end position="309"/>
    </location>
</feature>
<feature type="region of interest" description="Disordered" evidence="2">
    <location>
        <begin position="1"/>
        <end position="24"/>
    </location>
</feature>
<evidence type="ECO:0000313" key="4">
    <source>
        <dbReference type="EMBL" id="PIQ85005.1"/>
    </source>
</evidence>
<dbReference type="CDD" id="cd09992">
    <property type="entry name" value="HDAC_classII"/>
    <property type="match status" value="1"/>
</dbReference>
<protein>
    <submittedName>
        <fullName evidence="4">Histone deacetylase</fullName>
    </submittedName>
</protein>
<dbReference type="InterPro" id="IPR023696">
    <property type="entry name" value="Ureohydrolase_dom_sf"/>
</dbReference>